<organism evidence="3 4">
    <name type="scientific">Melipona bicolor</name>
    <dbReference type="NCBI Taxonomy" id="60889"/>
    <lineage>
        <taxon>Eukaryota</taxon>
        <taxon>Metazoa</taxon>
        <taxon>Ecdysozoa</taxon>
        <taxon>Arthropoda</taxon>
        <taxon>Hexapoda</taxon>
        <taxon>Insecta</taxon>
        <taxon>Pterygota</taxon>
        <taxon>Neoptera</taxon>
        <taxon>Endopterygota</taxon>
        <taxon>Hymenoptera</taxon>
        <taxon>Apocrita</taxon>
        <taxon>Aculeata</taxon>
        <taxon>Apoidea</taxon>
        <taxon>Anthophila</taxon>
        <taxon>Apidae</taxon>
        <taxon>Melipona</taxon>
    </lineage>
</organism>
<protein>
    <submittedName>
        <fullName evidence="3">Uncharacterized protein</fullName>
    </submittedName>
</protein>
<comment type="caution">
    <text evidence="3">The sequence shown here is derived from an EMBL/GenBank/DDBJ whole genome shotgun (WGS) entry which is preliminary data.</text>
</comment>
<evidence type="ECO:0000256" key="1">
    <source>
        <dbReference type="SAM" id="MobiDB-lite"/>
    </source>
</evidence>
<dbReference type="AlphaFoldDB" id="A0AA40GGN1"/>
<proteinExistence type="predicted"/>
<accession>A0AA40GGN1</accession>
<evidence type="ECO:0000313" key="4">
    <source>
        <dbReference type="Proteomes" id="UP001177670"/>
    </source>
</evidence>
<keyword evidence="2" id="KW-0812">Transmembrane</keyword>
<gene>
    <name evidence="3" type="ORF">K0M31_001948</name>
</gene>
<dbReference type="Proteomes" id="UP001177670">
    <property type="component" value="Unassembled WGS sequence"/>
</dbReference>
<dbReference type="EMBL" id="JAHYIQ010000001">
    <property type="protein sequence ID" value="KAK1137438.1"/>
    <property type="molecule type" value="Genomic_DNA"/>
</dbReference>
<sequence>MMKQDIRKLRKTLKEGEQEGEKRKTGWWNEECRKKKTEVRRKLRSWRRGKQQREVYMRARKEYKELWKEHGRNDGTDERNTEKGSRRGRILSSITYVHSFLGFFIWRFCIENVTGWNPCNP</sequence>
<evidence type="ECO:0000256" key="2">
    <source>
        <dbReference type="SAM" id="Phobius"/>
    </source>
</evidence>
<name>A0AA40GGN1_9HYME</name>
<evidence type="ECO:0000313" key="3">
    <source>
        <dbReference type="EMBL" id="KAK1137438.1"/>
    </source>
</evidence>
<feature type="transmembrane region" description="Helical" evidence="2">
    <location>
        <begin position="90"/>
        <end position="108"/>
    </location>
</feature>
<keyword evidence="2" id="KW-0472">Membrane</keyword>
<keyword evidence="2" id="KW-1133">Transmembrane helix</keyword>
<feature type="region of interest" description="Disordered" evidence="1">
    <location>
        <begin position="1"/>
        <end position="24"/>
    </location>
</feature>
<reference evidence="3" key="1">
    <citation type="submission" date="2021-10" db="EMBL/GenBank/DDBJ databases">
        <title>Melipona bicolor Genome sequencing and assembly.</title>
        <authorList>
            <person name="Araujo N.S."/>
            <person name="Arias M.C."/>
        </authorList>
    </citation>
    <scope>NUCLEOTIDE SEQUENCE</scope>
    <source>
        <strain evidence="3">USP_2M_L1-L4_2017</strain>
        <tissue evidence="3">Whole body</tissue>
    </source>
</reference>
<keyword evidence="4" id="KW-1185">Reference proteome</keyword>